<evidence type="ECO:0000313" key="2">
    <source>
        <dbReference type="EMBL" id="GIH42501.1"/>
    </source>
</evidence>
<dbReference type="Proteomes" id="UP000603904">
    <property type="component" value="Unassembled WGS sequence"/>
</dbReference>
<dbReference type="RefSeq" id="WP_204059710.1">
    <property type="nucleotide sequence ID" value="NZ_BAAAGP010000006.1"/>
</dbReference>
<reference evidence="2 3" key="1">
    <citation type="submission" date="2021-01" db="EMBL/GenBank/DDBJ databases">
        <title>Whole genome shotgun sequence of Microbispora corallina NBRC 16416.</title>
        <authorList>
            <person name="Komaki H."/>
            <person name="Tamura T."/>
        </authorList>
    </citation>
    <scope>NUCLEOTIDE SEQUENCE [LARGE SCALE GENOMIC DNA]</scope>
    <source>
        <strain evidence="2 3">NBRC 16416</strain>
    </source>
</reference>
<dbReference type="NCBIfam" id="TIGR03083">
    <property type="entry name" value="maleylpyruvate isomerase family mycothiol-dependent enzyme"/>
    <property type="match status" value="1"/>
</dbReference>
<dbReference type="Gene3D" id="1.20.120.450">
    <property type="entry name" value="dinb family like domain"/>
    <property type="match status" value="1"/>
</dbReference>
<gene>
    <name evidence="2" type="ORF">Mco01_55010</name>
</gene>
<dbReference type="SUPFAM" id="SSF109854">
    <property type="entry name" value="DinB/YfiT-like putative metalloenzymes"/>
    <property type="match status" value="1"/>
</dbReference>
<proteinExistence type="predicted"/>
<dbReference type="InterPro" id="IPR034660">
    <property type="entry name" value="DinB/YfiT-like"/>
</dbReference>
<protein>
    <submittedName>
        <fullName evidence="2">Maleylpyruvate isomerase</fullName>
    </submittedName>
</protein>
<dbReference type="InterPro" id="IPR036527">
    <property type="entry name" value="SCP2_sterol-bd_dom_sf"/>
</dbReference>
<dbReference type="InterPro" id="IPR024344">
    <property type="entry name" value="MDMPI_metal-binding"/>
</dbReference>
<dbReference type="InterPro" id="IPR017517">
    <property type="entry name" value="Maleyloyr_isom"/>
</dbReference>
<dbReference type="Pfam" id="PF11716">
    <property type="entry name" value="MDMPI_N"/>
    <property type="match status" value="1"/>
</dbReference>
<dbReference type="Gene3D" id="3.30.1050.20">
    <property type="match status" value="1"/>
</dbReference>
<sequence length="253" mass="26974">MPPHAPHTKDRGTATETAGVALLGPLTESVRRLLSTAGALDETAVRRPSLLPGWTRAHVLAHIAGAAESRVRLLVAARTGLPIPQYAGEDERTGQIERDAALPAPALADRLRAATGAALTAIRDHPPGAWDREVTWLGGSRGPAHRVPPSLLRELEIHHVDLDACYTPGDWPGWYAAWECRRVARDFAGRDPADRPRVRVAATDDDLSVAFGEGPLVTGTCRALLAWLTGRSPGTGLTVAPAGALPEVPRWRG</sequence>
<dbReference type="SUPFAM" id="SSF55718">
    <property type="entry name" value="SCP-like"/>
    <property type="match status" value="1"/>
</dbReference>
<organism evidence="2 3">
    <name type="scientific">Microbispora corallina</name>
    <dbReference type="NCBI Taxonomy" id="83302"/>
    <lineage>
        <taxon>Bacteria</taxon>
        <taxon>Bacillati</taxon>
        <taxon>Actinomycetota</taxon>
        <taxon>Actinomycetes</taxon>
        <taxon>Streptosporangiales</taxon>
        <taxon>Streptosporangiaceae</taxon>
        <taxon>Microbispora</taxon>
    </lineage>
</organism>
<feature type="domain" description="Mycothiol-dependent maleylpyruvate isomerase metal-binding" evidence="1">
    <location>
        <begin position="27"/>
        <end position="162"/>
    </location>
</feature>
<evidence type="ECO:0000259" key="1">
    <source>
        <dbReference type="Pfam" id="PF11716"/>
    </source>
</evidence>
<name>A0ABQ4G642_9ACTN</name>
<dbReference type="GO" id="GO:0016853">
    <property type="term" value="F:isomerase activity"/>
    <property type="evidence" value="ECO:0007669"/>
    <property type="project" value="UniProtKB-KW"/>
</dbReference>
<comment type="caution">
    <text evidence="2">The sequence shown here is derived from an EMBL/GenBank/DDBJ whole genome shotgun (WGS) entry which is preliminary data.</text>
</comment>
<keyword evidence="3" id="KW-1185">Reference proteome</keyword>
<dbReference type="EMBL" id="BOOC01000031">
    <property type="protein sequence ID" value="GIH42501.1"/>
    <property type="molecule type" value="Genomic_DNA"/>
</dbReference>
<evidence type="ECO:0000313" key="3">
    <source>
        <dbReference type="Proteomes" id="UP000603904"/>
    </source>
</evidence>
<keyword evidence="2" id="KW-0413">Isomerase</keyword>
<accession>A0ABQ4G642</accession>